<accession>A0A845C0M0</accession>
<dbReference type="PROSITE" id="PS01076">
    <property type="entry name" value="ACETATE_KINASE_2"/>
    <property type="match status" value="1"/>
</dbReference>
<dbReference type="EC" id="2.7.2.1" evidence="9"/>
<keyword evidence="5 9" id="KW-0547">Nucleotide-binding</keyword>
<dbReference type="UniPathway" id="UPA00340">
    <property type="reaction ID" value="UER00458"/>
</dbReference>
<evidence type="ECO:0000256" key="3">
    <source>
        <dbReference type="ARBA" id="ARBA00022679"/>
    </source>
</evidence>
<dbReference type="GO" id="GO:0006085">
    <property type="term" value="P:acetyl-CoA biosynthetic process"/>
    <property type="evidence" value="ECO:0007669"/>
    <property type="project" value="UniProtKB-UniRule"/>
</dbReference>
<keyword evidence="8 9" id="KW-0460">Magnesium</keyword>
<sequence length="398" mass="41310">MSQSLILVINCGSSSLKFGLFPVGAEEPTLSGLAECLGDADSRVVFKADGKKSTLAIAGGAHDQALEAVIEHIRARGELDSVVAVGHRVVHGGERFHASALITPEVETAIEACAALAPLHNPANLLGIRVVRACLPALPQVAVFDTAFHQTMPRAAYLYALPMKLYRDHGVRRYGFHGTSHRFVAEAAVAELGLDAADHGIVIAHLGNGASAAAIKNGASVDTTMGMTPLEGLVMGTRSGDVDPGSLAYIGEKLGLDLAGIDKLLNKESGLLGLSELSNDCRTLEEAAAEGHEGSIVALEVFAHRLARHIGGLATSLDRLDAVVFTGGIGENSDKLRAMTLAKLSAFGIEVDAEANARCTRGTAGVISRGNGPKAMVINTNEEFVIACDTAELAGITG</sequence>
<feature type="binding site" evidence="9">
    <location>
        <begin position="205"/>
        <end position="209"/>
    </location>
    <ligand>
        <name>ATP</name>
        <dbReference type="ChEBI" id="CHEBI:30616"/>
    </ligand>
</feature>
<protein>
    <recommendedName>
        <fullName evidence="9">Acetate kinase</fullName>
        <ecNumber evidence="9">2.7.2.1</ecNumber>
    </recommendedName>
    <alternativeName>
        <fullName evidence="9">Acetokinase</fullName>
    </alternativeName>
</protein>
<comment type="subunit">
    <text evidence="9">Homodimer.</text>
</comment>
<keyword evidence="3 9" id="KW-0808">Transferase</keyword>
<dbReference type="PIRSF" id="PIRSF000722">
    <property type="entry name" value="Acetate_prop_kin"/>
    <property type="match status" value="1"/>
</dbReference>
<comment type="pathway">
    <text evidence="9">Metabolic intermediate biosynthesis; acetyl-CoA biosynthesis; acetyl-CoA from acetate: step 1/2.</text>
</comment>
<dbReference type="SUPFAM" id="SSF53067">
    <property type="entry name" value="Actin-like ATPase domain"/>
    <property type="match status" value="2"/>
</dbReference>
<feature type="binding site" evidence="9">
    <location>
        <position position="10"/>
    </location>
    <ligand>
        <name>Mg(2+)</name>
        <dbReference type="ChEBI" id="CHEBI:18420"/>
    </ligand>
</feature>
<dbReference type="CDD" id="cd24010">
    <property type="entry name" value="ASKHA_NBD_AcK_PK"/>
    <property type="match status" value="1"/>
</dbReference>
<dbReference type="PROSITE" id="PS01075">
    <property type="entry name" value="ACETATE_KINASE_1"/>
    <property type="match status" value="1"/>
</dbReference>
<dbReference type="RefSeq" id="WP_160798194.1">
    <property type="nucleotide sequence ID" value="NZ_WSSB01000018.1"/>
</dbReference>
<keyword evidence="7 9" id="KW-0067">ATP-binding</keyword>
<dbReference type="EMBL" id="WSSB01000018">
    <property type="protein sequence ID" value="MXR38263.1"/>
    <property type="molecule type" value="Genomic_DNA"/>
</dbReference>
<comment type="catalytic activity">
    <reaction evidence="9">
        <text>acetate + ATP = acetyl phosphate + ADP</text>
        <dbReference type="Rhea" id="RHEA:11352"/>
        <dbReference type="ChEBI" id="CHEBI:22191"/>
        <dbReference type="ChEBI" id="CHEBI:30089"/>
        <dbReference type="ChEBI" id="CHEBI:30616"/>
        <dbReference type="ChEBI" id="CHEBI:456216"/>
        <dbReference type="EC" id="2.7.2.1"/>
    </reaction>
</comment>
<keyword evidence="4 9" id="KW-0479">Metal-binding</keyword>
<comment type="function">
    <text evidence="9">Catalyzes the formation of acetyl phosphate from acetate and ATP. Can also catalyze the reverse reaction.</text>
</comment>
<dbReference type="HAMAP" id="MF_00020">
    <property type="entry name" value="Acetate_kinase"/>
    <property type="match status" value="1"/>
</dbReference>
<dbReference type="InterPro" id="IPR043129">
    <property type="entry name" value="ATPase_NBD"/>
</dbReference>
<proteinExistence type="inferred from homology"/>
<feature type="binding site" evidence="9">
    <location>
        <position position="17"/>
    </location>
    <ligand>
        <name>ATP</name>
        <dbReference type="ChEBI" id="CHEBI:30616"/>
    </ligand>
</feature>
<name>A0A845C0M0_9NEIS</name>
<reference evidence="11 12" key="1">
    <citation type="submission" date="2019-12" db="EMBL/GenBank/DDBJ databases">
        <title>Neisseriaceae gen. nov. sp. Genome sequencing and assembly.</title>
        <authorList>
            <person name="Liu Z."/>
            <person name="Li A."/>
        </authorList>
    </citation>
    <scope>NUCLEOTIDE SEQUENCE [LARGE SCALE GENOMIC DNA]</scope>
    <source>
        <strain evidence="11 12">B2N2-7</strain>
    </source>
</reference>
<organism evidence="11 12">
    <name type="scientific">Craterilacuibacter sinensis</name>
    <dbReference type="NCBI Taxonomy" id="2686017"/>
    <lineage>
        <taxon>Bacteria</taxon>
        <taxon>Pseudomonadati</taxon>
        <taxon>Pseudomonadota</taxon>
        <taxon>Betaproteobacteria</taxon>
        <taxon>Neisseriales</taxon>
        <taxon>Neisseriaceae</taxon>
        <taxon>Craterilacuibacter</taxon>
    </lineage>
</organism>
<evidence type="ECO:0000256" key="7">
    <source>
        <dbReference type="ARBA" id="ARBA00022840"/>
    </source>
</evidence>
<evidence type="ECO:0000256" key="5">
    <source>
        <dbReference type="ARBA" id="ARBA00022741"/>
    </source>
</evidence>
<dbReference type="GO" id="GO:0005524">
    <property type="term" value="F:ATP binding"/>
    <property type="evidence" value="ECO:0007669"/>
    <property type="project" value="UniProtKB-KW"/>
</dbReference>
<evidence type="ECO:0000256" key="10">
    <source>
        <dbReference type="RuleBase" id="RU003835"/>
    </source>
</evidence>
<keyword evidence="12" id="KW-1185">Reference proteome</keyword>
<dbReference type="PANTHER" id="PTHR21060">
    <property type="entry name" value="ACETATE KINASE"/>
    <property type="match status" value="1"/>
</dbReference>
<dbReference type="PRINTS" id="PR00471">
    <property type="entry name" value="ACETATEKNASE"/>
</dbReference>
<evidence type="ECO:0000256" key="6">
    <source>
        <dbReference type="ARBA" id="ARBA00022777"/>
    </source>
</evidence>
<dbReference type="GO" id="GO:0000287">
    <property type="term" value="F:magnesium ion binding"/>
    <property type="evidence" value="ECO:0007669"/>
    <property type="project" value="UniProtKB-UniRule"/>
</dbReference>
<dbReference type="Pfam" id="PF00871">
    <property type="entry name" value="Acetate_kinase"/>
    <property type="match status" value="1"/>
</dbReference>
<dbReference type="AlphaFoldDB" id="A0A845C0M0"/>
<comment type="subcellular location">
    <subcellularLocation>
        <location evidence="9">Cytoplasm</location>
    </subcellularLocation>
</comment>
<keyword evidence="6 9" id="KW-0418">Kinase</keyword>
<dbReference type="NCBIfam" id="TIGR00016">
    <property type="entry name" value="ackA"/>
    <property type="match status" value="1"/>
</dbReference>
<dbReference type="GO" id="GO:0006083">
    <property type="term" value="P:acetate metabolic process"/>
    <property type="evidence" value="ECO:0007669"/>
    <property type="project" value="TreeGrafter"/>
</dbReference>
<dbReference type="GO" id="GO:0008776">
    <property type="term" value="F:acetate kinase activity"/>
    <property type="evidence" value="ECO:0007669"/>
    <property type="project" value="UniProtKB-UniRule"/>
</dbReference>
<gene>
    <name evidence="9" type="primary">ackA</name>
    <name evidence="11" type="ORF">GQF02_14910</name>
</gene>
<dbReference type="GO" id="GO:0005829">
    <property type="term" value="C:cytosol"/>
    <property type="evidence" value="ECO:0007669"/>
    <property type="project" value="TreeGrafter"/>
</dbReference>
<feature type="site" description="Transition state stabilizer" evidence="9">
    <location>
        <position position="177"/>
    </location>
</feature>
<dbReference type="PANTHER" id="PTHR21060:SF21">
    <property type="entry name" value="ACETATE KINASE"/>
    <property type="match status" value="1"/>
</dbReference>
<evidence type="ECO:0000256" key="2">
    <source>
        <dbReference type="ARBA" id="ARBA00022490"/>
    </source>
</evidence>
<dbReference type="InterPro" id="IPR000890">
    <property type="entry name" value="Aliphatic_acid_kin_short-chain"/>
</dbReference>
<keyword evidence="2 9" id="KW-0963">Cytoplasm</keyword>
<dbReference type="InterPro" id="IPR004372">
    <property type="entry name" value="Ac/propionate_kinase"/>
</dbReference>
<comment type="caution">
    <text evidence="11">The sequence shown here is derived from an EMBL/GenBank/DDBJ whole genome shotgun (WGS) entry which is preliminary data.</text>
</comment>
<feature type="binding site" evidence="9">
    <location>
        <begin position="280"/>
        <end position="282"/>
    </location>
    <ligand>
        <name>ATP</name>
        <dbReference type="ChEBI" id="CHEBI:30616"/>
    </ligand>
</feature>
<evidence type="ECO:0000256" key="9">
    <source>
        <dbReference type="HAMAP-Rule" id="MF_00020"/>
    </source>
</evidence>
<feature type="binding site" evidence="9">
    <location>
        <position position="382"/>
    </location>
    <ligand>
        <name>Mg(2+)</name>
        <dbReference type="ChEBI" id="CHEBI:18420"/>
    </ligand>
</feature>
<evidence type="ECO:0000313" key="12">
    <source>
        <dbReference type="Proteomes" id="UP000467214"/>
    </source>
</evidence>
<comment type="cofactor">
    <cofactor evidence="9">
        <name>Mg(2+)</name>
        <dbReference type="ChEBI" id="CHEBI:18420"/>
    </cofactor>
    <cofactor evidence="9">
        <name>Mn(2+)</name>
        <dbReference type="ChEBI" id="CHEBI:29035"/>
    </cofactor>
    <text evidence="9">Mg(2+). Can also accept Mn(2+).</text>
</comment>
<evidence type="ECO:0000256" key="1">
    <source>
        <dbReference type="ARBA" id="ARBA00008748"/>
    </source>
</evidence>
<dbReference type="InterPro" id="IPR023865">
    <property type="entry name" value="Aliphatic_acid_kinase_CS"/>
</dbReference>
<dbReference type="Proteomes" id="UP000467214">
    <property type="component" value="Unassembled WGS sequence"/>
</dbReference>
<feature type="binding site" evidence="9">
    <location>
        <position position="88"/>
    </location>
    <ligand>
        <name>substrate</name>
    </ligand>
</feature>
<comment type="similarity">
    <text evidence="1 9 10">Belongs to the acetokinase family.</text>
</comment>
<evidence type="ECO:0000313" key="11">
    <source>
        <dbReference type="EMBL" id="MXR38263.1"/>
    </source>
</evidence>
<evidence type="ECO:0000256" key="4">
    <source>
        <dbReference type="ARBA" id="ARBA00022723"/>
    </source>
</evidence>
<evidence type="ECO:0000256" key="8">
    <source>
        <dbReference type="ARBA" id="ARBA00022842"/>
    </source>
</evidence>
<feature type="binding site" evidence="9">
    <location>
        <begin position="328"/>
        <end position="332"/>
    </location>
    <ligand>
        <name>ATP</name>
        <dbReference type="ChEBI" id="CHEBI:30616"/>
    </ligand>
</feature>
<feature type="site" description="Transition state stabilizer" evidence="9">
    <location>
        <position position="238"/>
    </location>
</feature>
<feature type="active site" description="Proton donor/acceptor" evidence="9">
    <location>
        <position position="145"/>
    </location>
</feature>
<dbReference type="Gene3D" id="3.30.420.40">
    <property type="match status" value="2"/>
</dbReference>